<dbReference type="SMART" id="SM00318">
    <property type="entry name" value="SNc"/>
    <property type="match status" value="1"/>
</dbReference>
<dbReference type="GO" id="GO:0004518">
    <property type="term" value="F:nuclease activity"/>
    <property type="evidence" value="ECO:0007669"/>
    <property type="project" value="InterPro"/>
</dbReference>
<dbReference type="OrthoDB" id="9805504at2"/>
<accession>G8QH84</accession>
<dbReference type="EMBL" id="CP003153">
    <property type="protein sequence ID" value="AEV25176.1"/>
    <property type="molecule type" value="Genomic_DNA"/>
</dbReference>
<dbReference type="InterPro" id="IPR016071">
    <property type="entry name" value="Staphylococal_nuclease_OB-fold"/>
</dbReference>
<dbReference type="Gene3D" id="2.40.50.90">
    <property type="match status" value="1"/>
</dbReference>
<dbReference type="Pfam" id="PF00565">
    <property type="entry name" value="SNase"/>
    <property type="match status" value="1"/>
</dbReference>
<dbReference type="GO" id="GO:0003676">
    <property type="term" value="F:nucleic acid binding"/>
    <property type="evidence" value="ECO:0007669"/>
    <property type="project" value="InterPro"/>
</dbReference>
<feature type="domain" description="TNase-like" evidence="2">
    <location>
        <begin position="25"/>
        <end position="153"/>
    </location>
</feature>
<protein>
    <submittedName>
        <fullName evidence="3">Micrococcal nuclease-like nuclease</fullName>
    </submittedName>
</protein>
<feature type="signal peptide" evidence="1">
    <location>
        <begin position="1"/>
        <end position="24"/>
    </location>
</feature>
<keyword evidence="1" id="KW-0732">Signal</keyword>
<dbReference type="PROSITE" id="PS50830">
    <property type="entry name" value="TNASE_3"/>
    <property type="match status" value="1"/>
</dbReference>
<evidence type="ECO:0000313" key="4">
    <source>
        <dbReference type="Proteomes" id="UP000005633"/>
    </source>
</evidence>
<dbReference type="HOGENOM" id="CLU_046484_7_0_4"/>
<reference evidence="3 4" key="1">
    <citation type="journal article" date="2012" name="J. Bacteriol.">
        <title>Complete genome sequence of the anaerobic perchlorate-reducing bacterium Azospira suillum strain PS.</title>
        <authorList>
            <person name="Byrne-Bailey K.G."/>
            <person name="Coates J.D."/>
        </authorList>
    </citation>
    <scope>NUCLEOTIDE SEQUENCE [LARGE SCALE GENOMIC DNA]</scope>
    <source>
        <strain evidence="4">ATCC BAA-33 / DSM 13638 / PS</strain>
    </source>
</reference>
<dbReference type="InterPro" id="IPR035437">
    <property type="entry name" value="SNase_OB-fold_sf"/>
</dbReference>
<evidence type="ECO:0000313" key="3">
    <source>
        <dbReference type="EMBL" id="AEV25176.1"/>
    </source>
</evidence>
<dbReference type="PROSITE" id="PS01123">
    <property type="entry name" value="TNASE_1"/>
    <property type="match status" value="1"/>
</dbReference>
<dbReference type="STRING" id="640081.Dsui_0768"/>
<dbReference type="PANTHER" id="PTHR12302">
    <property type="entry name" value="EBNA2 BINDING PROTEIN P100"/>
    <property type="match status" value="1"/>
</dbReference>
<dbReference type="Proteomes" id="UP000005633">
    <property type="component" value="Chromosome"/>
</dbReference>
<organism evidence="3 4">
    <name type="scientific">Azospira oryzae (strain ATCC BAA-33 / DSM 13638 / PS)</name>
    <name type="common">Dechlorosoma suillum</name>
    <dbReference type="NCBI Taxonomy" id="640081"/>
    <lineage>
        <taxon>Bacteria</taxon>
        <taxon>Pseudomonadati</taxon>
        <taxon>Pseudomonadota</taxon>
        <taxon>Betaproteobacteria</taxon>
        <taxon>Rhodocyclales</taxon>
        <taxon>Rhodocyclaceae</taxon>
        <taxon>Azospira</taxon>
    </lineage>
</organism>
<dbReference type="SUPFAM" id="SSF50199">
    <property type="entry name" value="Staphylococcal nuclease"/>
    <property type="match status" value="1"/>
</dbReference>
<dbReference type="eggNOG" id="COG1525">
    <property type="taxonomic scope" value="Bacteria"/>
</dbReference>
<gene>
    <name evidence="3" type="ordered locus">Dsui_0768</name>
</gene>
<name>G8QH84_AZOOP</name>
<dbReference type="InterPro" id="IPR002071">
    <property type="entry name" value="Thermonucl_AS"/>
</dbReference>
<dbReference type="KEGG" id="dsu:Dsui_0768"/>
<proteinExistence type="predicted"/>
<sequence length="178" mass="19645">MNPSAYSVLTALLLWFAISAPVVADSLSGRIVGVSDGDTVTLLDTANATHKVRLMGIDAPEKSQAFGTRSKQSLSALVFGKQVAVEFYKKDRYGRLIAKIATPNTPDANLEQVKRGMAWHYKDYQREQSPIDRETYANAEEEARAYRRGLWSDTDPVAPWAFRKAKRAGNALLAPSGR</sequence>
<dbReference type="PANTHER" id="PTHR12302:SF26">
    <property type="entry name" value="BLR1266 PROTEIN"/>
    <property type="match status" value="1"/>
</dbReference>
<dbReference type="AlphaFoldDB" id="G8QH84"/>
<evidence type="ECO:0000256" key="1">
    <source>
        <dbReference type="SAM" id="SignalP"/>
    </source>
</evidence>
<evidence type="ECO:0000259" key="2">
    <source>
        <dbReference type="PROSITE" id="PS50830"/>
    </source>
</evidence>
<feature type="chain" id="PRO_5003514675" evidence="1">
    <location>
        <begin position="25"/>
        <end position="178"/>
    </location>
</feature>